<keyword evidence="2" id="KW-1133">Transmembrane helix</keyword>
<dbReference type="PANTHER" id="PTHR40765">
    <property type="entry name" value="ESX-2 SECRETION SYSTEM ATPASE ECCB2"/>
    <property type="match status" value="1"/>
</dbReference>
<sequence length="532" mass="57223">MAQMRSRREQVEAHKFITSRMNQALVVANPDSIERPLRRIGVSIFASVMVLALIFGGFAIATLFGKGNAEPVVGNIITIKGSNAVYVYITQDGKDETPENQARLWQVTNYTSALLLAKPGSSGMPEVQDLKPASLKDTPRGSFTIGIQGIPSQPPDKSELLKKDVNWNTCSMSRVEGGTAEFQLTQLVVADLPDPEAWLGDDKWVLAQTAPKPGSDAPPKYYLLWNGGRYEIGDEETATSIISSLNLPVADAVMLNESMLNTIPPIAPIWPDPRSEFGDASEVPAVGGGTVTYGAPVRAAGEQYVLLNENGVDAFAPISDTMFKLLQSQVATEQEVEPTTVSTVGNQAVFEPKTYPKEDLSESLWTTDARRPAVCAVYDPANQDTESTKIQVALYETAPDTLTENAKSVEVDDNGEIFSTIDNLQAQTILPQGTATLIDKRTDQGATVSGFTFMVSDQGIAHGIVDDGPTDTTQNALGYGGVKPVSVPDTMVVLIPEGPELDPYEARKQMLPNIEDVPVYETEPEEGAEGGG</sequence>
<dbReference type="Pfam" id="PF05108">
    <property type="entry name" value="T7SS_ESX1_EccB"/>
    <property type="match status" value="1"/>
</dbReference>
<evidence type="ECO:0000256" key="1">
    <source>
        <dbReference type="SAM" id="MobiDB-lite"/>
    </source>
</evidence>
<keyword evidence="2" id="KW-0472">Membrane</keyword>
<organism evidence="3 4">
    <name type="scientific">Glycomyces niveus</name>
    <dbReference type="NCBI Taxonomy" id="2820287"/>
    <lineage>
        <taxon>Bacteria</taxon>
        <taxon>Bacillati</taxon>
        <taxon>Actinomycetota</taxon>
        <taxon>Actinomycetes</taxon>
        <taxon>Glycomycetales</taxon>
        <taxon>Glycomycetaceae</taxon>
        <taxon>Glycomyces</taxon>
    </lineage>
</organism>
<protein>
    <submittedName>
        <fullName evidence="3">Type VII secretion protein EccB</fullName>
    </submittedName>
</protein>
<evidence type="ECO:0000313" key="4">
    <source>
        <dbReference type="Proteomes" id="UP000681341"/>
    </source>
</evidence>
<keyword evidence="4" id="KW-1185">Reference proteome</keyword>
<dbReference type="EMBL" id="JAGFNP010000006">
    <property type="protein sequence ID" value="MBO3733674.1"/>
    <property type="molecule type" value="Genomic_DNA"/>
</dbReference>
<dbReference type="NCBIfam" id="TIGR03919">
    <property type="entry name" value="T7SS_EccB"/>
    <property type="match status" value="1"/>
</dbReference>
<comment type="caution">
    <text evidence="3">The sequence shown here is derived from an EMBL/GenBank/DDBJ whole genome shotgun (WGS) entry which is preliminary data.</text>
</comment>
<gene>
    <name evidence="3" type="primary">eccB</name>
    <name evidence="3" type="ORF">J5V16_12630</name>
</gene>
<keyword evidence="2" id="KW-0812">Transmembrane</keyword>
<feature type="region of interest" description="Disordered" evidence="1">
    <location>
        <begin position="512"/>
        <end position="532"/>
    </location>
</feature>
<dbReference type="Gene3D" id="3.30.2390.20">
    <property type="entry name" value="Type VII secretion system EccB, repeat 1 domain"/>
    <property type="match status" value="1"/>
</dbReference>
<feature type="compositionally biased region" description="Acidic residues" evidence="1">
    <location>
        <begin position="522"/>
        <end position="532"/>
    </location>
</feature>
<dbReference type="InterPro" id="IPR044857">
    <property type="entry name" value="T7SS_EccB_R1"/>
</dbReference>
<feature type="transmembrane region" description="Helical" evidence="2">
    <location>
        <begin position="42"/>
        <end position="64"/>
    </location>
</feature>
<reference evidence="3 4" key="1">
    <citation type="submission" date="2021-03" db="EMBL/GenBank/DDBJ databases">
        <title>Glycomyces sp. nov., a novel actinomycete isolated from soil.</title>
        <authorList>
            <person name="Yang X."/>
            <person name="Xu X."/>
        </authorList>
    </citation>
    <scope>NUCLEOTIDE SEQUENCE [LARGE SCALE GENOMIC DNA]</scope>
    <source>
        <strain evidence="3 4">NEAU-S30</strain>
    </source>
</reference>
<dbReference type="PANTHER" id="PTHR40765:SF2">
    <property type="entry name" value="ESX-2 SECRETION SYSTEM ATPASE ECCB2"/>
    <property type="match status" value="1"/>
</dbReference>
<name>A0ABS3U4H2_9ACTN</name>
<evidence type="ECO:0000256" key="2">
    <source>
        <dbReference type="SAM" id="Phobius"/>
    </source>
</evidence>
<dbReference type="RefSeq" id="WP_208496645.1">
    <property type="nucleotide sequence ID" value="NZ_JAGFNP010000006.1"/>
</dbReference>
<accession>A0ABS3U4H2</accession>
<proteinExistence type="predicted"/>
<dbReference type="Proteomes" id="UP000681341">
    <property type="component" value="Unassembled WGS sequence"/>
</dbReference>
<evidence type="ECO:0000313" key="3">
    <source>
        <dbReference type="EMBL" id="MBO3733674.1"/>
    </source>
</evidence>
<dbReference type="InterPro" id="IPR007795">
    <property type="entry name" value="T7SS_EccB"/>
</dbReference>